<evidence type="ECO:0000256" key="1">
    <source>
        <dbReference type="ARBA" id="ARBA00009414"/>
    </source>
</evidence>
<dbReference type="Pfam" id="PF02893">
    <property type="entry name" value="GRAM"/>
    <property type="match status" value="1"/>
</dbReference>
<evidence type="ECO:0000313" key="4">
    <source>
        <dbReference type="EMBL" id="KAI5065262.1"/>
    </source>
</evidence>
<feature type="domain" description="GRAM" evidence="3">
    <location>
        <begin position="81"/>
        <end position="158"/>
    </location>
</feature>
<comment type="caution">
    <text evidence="4">The sequence shown here is derived from an EMBL/GenBank/DDBJ whole genome shotgun (WGS) entry which is preliminary data.</text>
</comment>
<dbReference type="InterPro" id="IPR004182">
    <property type="entry name" value="GRAM"/>
</dbReference>
<evidence type="ECO:0000259" key="3">
    <source>
        <dbReference type="SMART" id="SM00568"/>
    </source>
</evidence>
<sequence>MQALKQTAPPSTPFQNPYVCFNPSTGSINSISNQVSKMGRFMEETSSTVWNHFKTSSSVVETTLGKLNKGTKFLLAGGYENVFKEAFEVAANEKLLDSFACFLSTSAHPIAGQLFISTHRFAFLSDQPISFQDNLQSVSSHYKVMVPWSKVLTINAFKNPKSNSEKYIQIVTIEFYEFWFMGFYNHDKAMKELHQAKLQSEIKRRIKDDSPAALLSENRRPSPVGSQSIVPQGSSGGRGSRTAGRQRTVAQAGGSLP</sequence>
<protein>
    <recommendedName>
        <fullName evidence="3">GRAM domain-containing protein</fullName>
    </recommendedName>
</protein>
<dbReference type="SMART" id="SM00568">
    <property type="entry name" value="GRAM"/>
    <property type="match status" value="1"/>
</dbReference>
<name>A0A9D4UCS1_ADICA</name>
<dbReference type="PANTHER" id="PTHR31969">
    <property type="entry name" value="GEM-LIKE PROTEIN 2"/>
    <property type="match status" value="1"/>
</dbReference>
<evidence type="ECO:0000313" key="5">
    <source>
        <dbReference type="Proteomes" id="UP000886520"/>
    </source>
</evidence>
<dbReference type="EMBL" id="JABFUD020000019">
    <property type="protein sequence ID" value="KAI5065262.1"/>
    <property type="molecule type" value="Genomic_DNA"/>
</dbReference>
<proteinExistence type="inferred from homology"/>
<dbReference type="OrthoDB" id="1736712at2759"/>
<comment type="similarity">
    <text evidence="1">Belongs to the GEM family.</text>
</comment>
<dbReference type="AlphaFoldDB" id="A0A9D4UCS1"/>
<evidence type="ECO:0000256" key="2">
    <source>
        <dbReference type="SAM" id="MobiDB-lite"/>
    </source>
</evidence>
<keyword evidence="5" id="KW-1185">Reference proteome</keyword>
<organism evidence="4 5">
    <name type="scientific">Adiantum capillus-veneris</name>
    <name type="common">Maidenhair fern</name>
    <dbReference type="NCBI Taxonomy" id="13818"/>
    <lineage>
        <taxon>Eukaryota</taxon>
        <taxon>Viridiplantae</taxon>
        <taxon>Streptophyta</taxon>
        <taxon>Embryophyta</taxon>
        <taxon>Tracheophyta</taxon>
        <taxon>Polypodiopsida</taxon>
        <taxon>Polypodiidae</taxon>
        <taxon>Polypodiales</taxon>
        <taxon>Pteridineae</taxon>
        <taxon>Pteridaceae</taxon>
        <taxon>Vittarioideae</taxon>
        <taxon>Adiantum</taxon>
    </lineage>
</organism>
<gene>
    <name evidence="4" type="ORF">GOP47_0019957</name>
</gene>
<dbReference type="InterPro" id="IPR037848">
    <property type="entry name" value="GEM-like"/>
</dbReference>
<dbReference type="InterPro" id="IPR011993">
    <property type="entry name" value="PH-like_dom_sf"/>
</dbReference>
<dbReference type="Gene3D" id="2.30.29.30">
    <property type="entry name" value="Pleckstrin-homology domain (PH domain)/Phosphotyrosine-binding domain (PTB)"/>
    <property type="match status" value="1"/>
</dbReference>
<reference evidence="4" key="1">
    <citation type="submission" date="2021-01" db="EMBL/GenBank/DDBJ databases">
        <title>Adiantum capillus-veneris genome.</title>
        <authorList>
            <person name="Fang Y."/>
            <person name="Liao Q."/>
        </authorList>
    </citation>
    <scope>NUCLEOTIDE SEQUENCE</scope>
    <source>
        <strain evidence="4">H3</strain>
        <tissue evidence="4">Leaf</tissue>
    </source>
</reference>
<dbReference type="Proteomes" id="UP000886520">
    <property type="component" value="Chromosome 19"/>
</dbReference>
<accession>A0A9D4UCS1</accession>
<feature type="region of interest" description="Disordered" evidence="2">
    <location>
        <begin position="209"/>
        <end position="257"/>
    </location>
</feature>